<evidence type="ECO:0000313" key="2">
    <source>
        <dbReference type="EMBL" id="EKM78969.1"/>
    </source>
</evidence>
<dbReference type="AlphaFoldDB" id="K5WEA2"/>
<evidence type="ECO:0000313" key="4">
    <source>
        <dbReference type="Proteomes" id="UP000008493"/>
    </source>
</evidence>
<dbReference type="EMBL" id="JH972463">
    <property type="protein sequence ID" value="EKM73566.1"/>
    <property type="molecule type" value="Genomic_DNA"/>
</dbReference>
<dbReference type="RefSeq" id="XP_007330731.1">
    <property type="nucleotide sequence ID" value="XM_007330669.1"/>
</dbReference>
<evidence type="ECO:0000313" key="1">
    <source>
        <dbReference type="EMBL" id="EKM73566.1"/>
    </source>
</evidence>
<accession>K5WEA2</accession>
<keyword evidence="4" id="KW-1185">Reference proteome</keyword>
<gene>
    <name evidence="2" type="ORF">AGABI1DRAFT_114496</name>
    <name evidence="3" type="ORF">AGABI1DRAFT_114497</name>
    <name evidence="1" type="ORF">AGABI1DRAFT_116851</name>
</gene>
<dbReference type="EMBL" id="JH971391">
    <property type="protein sequence ID" value="EKM78969.1"/>
    <property type="molecule type" value="Genomic_DNA"/>
</dbReference>
<dbReference type="GeneID" id="18824362"/>
<dbReference type="RefSeq" id="XP_007330730.1">
    <property type="nucleotide sequence ID" value="XM_007330668.1"/>
</dbReference>
<dbReference type="Proteomes" id="UP000008493">
    <property type="component" value="Unassembled WGS sequence"/>
</dbReference>
<name>K5WEA2_AGABU</name>
<dbReference type="HOGENOM" id="CLU_2885242_0_0_1"/>
<reference evidence="4" key="1">
    <citation type="journal article" date="2012" name="Proc. Natl. Acad. Sci. U.S.A.">
        <title>Genome sequence of the button mushroom Agaricus bisporus reveals mechanisms governing adaptation to a humic-rich ecological niche.</title>
        <authorList>
            <person name="Morin E."/>
            <person name="Kohler A."/>
            <person name="Baker A.R."/>
            <person name="Foulongne-Oriol M."/>
            <person name="Lombard V."/>
            <person name="Nagy L.G."/>
            <person name="Ohm R.A."/>
            <person name="Patyshakuliyeva A."/>
            <person name="Brun A."/>
            <person name="Aerts A.L."/>
            <person name="Bailey A.M."/>
            <person name="Billette C."/>
            <person name="Coutinho P.M."/>
            <person name="Deakin G."/>
            <person name="Doddapaneni H."/>
            <person name="Floudas D."/>
            <person name="Grimwood J."/>
            <person name="Hilden K."/>
            <person name="Kuees U."/>
            <person name="LaButti K.M."/>
            <person name="Lapidus A."/>
            <person name="Lindquist E.A."/>
            <person name="Lucas S.M."/>
            <person name="Murat C."/>
            <person name="Riley R.W."/>
            <person name="Salamov A.A."/>
            <person name="Schmutz J."/>
            <person name="Subramanian V."/>
            <person name="Woesten H.A.B."/>
            <person name="Xu J."/>
            <person name="Eastwood D.C."/>
            <person name="Foster G.D."/>
            <person name="Sonnenberg A.S."/>
            <person name="Cullen D."/>
            <person name="de Vries R.P."/>
            <person name="Lundell T."/>
            <person name="Hibbett D.S."/>
            <person name="Henrissat B."/>
            <person name="Burton K.S."/>
            <person name="Kerrigan R.W."/>
            <person name="Challen M.P."/>
            <person name="Grigoriev I.V."/>
            <person name="Martin F."/>
        </authorList>
    </citation>
    <scope>NUCLEOTIDE SEQUENCE [LARGE SCALE GENOMIC DNA]</scope>
    <source>
        <strain evidence="4">JB137-S8 / ATCC MYA-4627 / FGSC 10392</strain>
    </source>
</reference>
<sequence>MATKLLEAVGKWFLEPSSNEELEGLRILFSRLHYFLMELQEYAQTMRGTDIYARILRRTCAFC</sequence>
<dbReference type="KEGG" id="abp:AGABI1DRAFT116851"/>
<protein>
    <submittedName>
        <fullName evidence="1">Uncharacterized protein</fullName>
    </submittedName>
</protein>
<dbReference type="GeneID" id="18825272"/>
<dbReference type="GeneID" id="18824363"/>
<dbReference type="KEGG" id="abp:AGABI1DRAFT114497"/>
<reference evidence="1" key="2">
    <citation type="submission" date="2012-08" db="EMBL/GenBank/DDBJ databases">
        <title>The genome sequence of the button mushroom Agaricus bisporus reveals mechanisms governing adaptation to a humic-rich ecological niche.</title>
        <authorList>
            <consortium name="DOE Joint Genome Institute"/>
            <person name="Morin E."/>
            <person name="Kohler A."/>
            <person name="Baker A."/>
            <person name="Foulogne-Oriol M."/>
            <person name="Lombard V."/>
            <person name="Nagy L.G."/>
            <person name="Ohm R.A."/>
            <person name="Patyshakuliyeva A."/>
            <person name="Brun A."/>
            <person name="Aerts A.L."/>
            <person name="Bailey A.M."/>
            <person name="Billette C."/>
            <person name="Coutinho P.M."/>
            <person name="Deakin G."/>
            <person name="Doddapaneni H."/>
            <person name="Floudas D."/>
            <person name="Grimwood J."/>
            <person name="Hilden K."/>
            <person name="Kues U."/>
            <person name="LaButti K.M."/>
            <person name="Lapidus A."/>
            <person name="Lindquist E.A."/>
            <person name="Lucas S.M."/>
            <person name="Lundell T."/>
            <person name="Murat C."/>
            <person name="Riley R.W."/>
            <person name="Salamov A.A."/>
            <person name="Schmutz J."/>
            <person name="Subramanian V."/>
            <person name="Wosten H.A.B."/>
            <person name="Xu J."/>
            <person name="Eastwood D.C."/>
            <person name="Foster G.D."/>
            <person name="Sonnenberg A.S.M."/>
            <person name="Cullen D."/>
            <person name="de Vries R.P."/>
            <person name="Hibbett D.S."/>
            <person name="Henrissat B."/>
            <person name="Burton K.S."/>
            <person name="Kerrigan R.W."/>
            <person name="Challen M.P."/>
            <person name="Grigoriev I.V."/>
            <person name="Martin F."/>
        </authorList>
    </citation>
    <scope>NUCLEOTIDE SEQUENCE</scope>
    <source>
        <strain evidence="1">JB137-s8</strain>
    </source>
</reference>
<dbReference type="EMBL" id="JH971391">
    <property type="protein sequence ID" value="EKM78970.1"/>
    <property type="molecule type" value="Genomic_DNA"/>
</dbReference>
<dbReference type="RefSeq" id="XP_007335795.1">
    <property type="nucleotide sequence ID" value="XM_007335733.1"/>
</dbReference>
<dbReference type="KEGG" id="abp:AGABI1DRAFT114496"/>
<organism evidence="1 4">
    <name type="scientific">Agaricus bisporus var. burnettii (strain JB137-S8 / ATCC MYA-4627 / FGSC 10392)</name>
    <name type="common">White button mushroom</name>
    <dbReference type="NCBI Taxonomy" id="597362"/>
    <lineage>
        <taxon>Eukaryota</taxon>
        <taxon>Fungi</taxon>
        <taxon>Dikarya</taxon>
        <taxon>Basidiomycota</taxon>
        <taxon>Agaricomycotina</taxon>
        <taxon>Agaricomycetes</taxon>
        <taxon>Agaricomycetidae</taxon>
        <taxon>Agaricales</taxon>
        <taxon>Agaricineae</taxon>
        <taxon>Agaricaceae</taxon>
        <taxon>Agaricus</taxon>
    </lineage>
</organism>
<evidence type="ECO:0000313" key="3">
    <source>
        <dbReference type="EMBL" id="EKM78970.1"/>
    </source>
</evidence>
<dbReference type="InParanoid" id="K5WEA2"/>
<proteinExistence type="predicted"/>